<keyword evidence="5" id="KW-0804">Transcription</keyword>
<keyword evidence="3" id="KW-0805">Transcription regulation</keyword>
<feature type="compositionally biased region" description="Polar residues" evidence="7">
    <location>
        <begin position="197"/>
        <end position="220"/>
    </location>
</feature>
<feature type="domain" description="HTH myb-type" evidence="9">
    <location>
        <begin position="62"/>
        <end position="116"/>
    </location>
</feature>
<evidence type="ECO:0000259" key="9">
    <source>
        <dbReference type="PROSITE" id="PS51294"/>
    </source>
</evidence>
<evidence type="ECO:0000259" key="8">
    <source>
        <dbReference type="PROSITE" id="PS50090"/>
    </source>
</evidence>
<dbReference type="PROSITE" id="PS51294">
    <property type="entry name" value="HTH_MYB"/>
    <property type="match status" value="2"/>
</dbReference>
<dbReference type="PANTHER" id="PTHR45614:SF124">
    <property type="entry name" value="OS03G0424300 PROTEIN"/>
    <property type="match status" value="1"/>
</dbReference>
<keyword evidence="2" id="KW-0677">Repeat</keyword>
<dbReference type="GO" id="GO:0000981">
    <property type="term" value="F:DNA-binding transcription factor activity, RNA polymerase II-specific"/>
    <property type="evidence" value="ECO:0007669"/>
    <property type="project" value="TreeGrafter"/>
</dbReference>
<feature type="compositionally biased region" description="Low complexity" evidence="7">
    <location>
        <begin position="157"/>
        <end position="195"/>
    </location>
</feature>
<evidence type="ECO:0000256" key="6">
    <source>
        <dbReference type="ARBA" id="ARBA00023242"/>
    </source>
</evidence>
<dbReference type="InterPro" id="IPR050560">
    <property type="entry name" value="MYB_TF"/>
</dbReference>
<dbReference type="InterPro" id="IPR017930">
    <property type="entry name" value="Myb_dom"/>
</dbReference>
<evidence type="ECO:0000256" key="2">
    <source>
        <dbReference type="ARBA" id="ARBA00022737"/>
    </source>
</evidence>
<evidence type="ECO:0000313" key="10">
    <source>
        <dbReference type="EMBL" id="ABQ51222.1"/>
    </source>
</evidence>
<dbReference type="InterPro" id="IPR009057">
    <property type="entry name" value="Homeodomain-like_sf"/>
</dbReference>
<dbReference type="AlphaFoldDB" id="A5JYF0"/>
<reference evidence="10" key="1">
    <citation type="journal article" date="2007" name="BMC Plant Biol.">
        <title>Conifer R2R3-MYB transcription factors: sequence analyses and gene expression in wood-forming tissues of white spruce (Picea glauca).</title>
        <authorList>
            <person name="Bedon F."/>
            <person name="Grima-Pettenati J."/>
            <person name="Mackay J."/>
        </authorList>
    </citation>
    <scope>NUCLEOTIDE SEQUENCE</scope>
</reference>
<evidence type="ECO:0000256" key="4">
    <source>
        <dbReference type="ARBA" id="ARBA00023125"/>
    </source>
</evidence>
<evidence type="ECO:0000256" key="5">
    <source>
        <dbReference type="ARBA" id="ARBA00023163"/>
    </source>
</evidence>
<dbReference type="PANTHER" id="PTHR45614">
    <property type="entry name" value="MYB PROTEIN-RELATED"/>
    <property type="match status" value="1"/>
</dbReference>
<dbReference type="SUPFAM" id="SSF46689">
    <property type="entry name" value="Homeodomain-like"/>
    <property type="match status" value="1"/>
</dbReference>
<dbReference type="GO" id="GO:0005634">
    <property type="term" value="C:nucleus"/>
    <property type="evidence" value="ECO:0007669"/>
    <property type="project" value="UniProtKB-SubCell"/>
</dbReference>
<dbReference type="InterPro" id="IPR001005">
    <property type="entry name" value="SANT/Myb"/>
</dbReference>
<feature type="domain" description="Myb-like" evidence="8">
    <location>
        <begin position="10"/>
        <end position="61"/>
    </location>
</feature>
<sequence length="350" mass="37697">MKGKSSGHDEPDRIKGPWSPEEDAALQHFVQKCWPRNWSLISKAIPGRSGKSCRLRWCNQLSPQVEHRPFTPEEDATIIRAHAQHGNKWATIARMLSGRTDNAIKNHWNSTLRRRCQGGGALVIDDEITSGADGFRKRSLSEDADASRKLKKLSLGTTATTTTTEPCSSSASDRSDSSLALGSPPVYRPVPRAAPLSLTNEANLNPSHHEASCSSTDPPTSLCLSLPGTDAPARPTVALSALPLPGSSSPLAPPGYIKAEEAMEWMNSAINTTLTQVLSPFVAPARSHGIMPETLGSSGLLAVMQEMVAKEVRDYMSSMQHRNNNNTEFRGCVASPPPMGMRVSNSNALG</sequence>
<keyword evidence="6" id="KW-0539">Nucleus</keyword>
<comment type="subcellular location">
    <subcellularLocation>
        <location evidence="1">Nucleus</location>
    </subcellularLocation>
</comment>
<proteinExistence type="evidence at transcript level"/>
<protein>
    <submittedName>
        <fullName evidence="10">R2R3-MYB transcription factor MYB6</fullName>
    </submittedName>
</protein>
<feature type="domain" description="Myb-like" evidence="8">
    <location>
        <begin position="62"/>
        <end position="112"/>
    </location>
</feature>
<evidence type="ECO:0000256" key="1">
    <source>
        <dbReference type="ARBA" id="ARBA00004123"/>
    </source>
</evidence>
<dbReference type="EMBL" id="EF601069">
    <property type="protein sequence ID" value="ABQ51222.1"/>
    <property type="molecule type" value="mRNA"/>
</dbReference>
<evidence type="ECO:0000256" key="3">
    <source>
        <dbReference type="ARBA" id="ARBA00023015"/>
    </source>
</evidence>
<feature type="domain" description="HTH myb-type" evidence="9">
    <location>
        <begin position="10"/>
        <end position="61"/>
    </location>
</feature>
<feature type="region of interest" description="Disordered" evidence="7">
    <location>
        <begin position="322"/>
        <end position="350"/>
    </location>
</feature>
<evidence type="ECO:0000256" key="7">
    <source>
        <dbReference type="SAM" id="MobiDB-lite"/>
    </source>
</evidence>
<dbReference type="FunFam" id="1.10.10.60:FF:000344">
    <property type="entry name" value="Transcription factor MYB44"/>
    <property type="match status" value="1"/>
</dbReference>
<feature type="region of interest" description="Disordered" evidence="7">
    <location>
        <begin position="157"/>
        <end position="220"/>
    </location>
</feature>
<dbReference type="PROSITE" id="PS50090">
    <property type="entry name" value="MYB_LIKE"/>
    <property type="match status" value="2"/>
</dbReference>
<dbReference type="GO" id="GO:0000978">
    <property type="term" value="F:RNA polymerase II cis-regulatory region sequence-specific DNA binding"/>
    <property type="evidence" value="ECO:0007669"/>
    <property type="project" value="TreeGrafter"/>
</dbReference>
<dbReference type="SMART" id="SM00717">
    <property type="entry name" value="SANT"/>
    <property type="match status" value="2"/>
</dbReference>
<dbReference type="CDD" id="cd00167">
    <property type="entry name" value="SANT"/>
    <property type="match status" value="2"/>
</dbReference>
<accession>A5JYF0</accession>
<dbReference type="FunFam" id="1.10.10.60:FF:000060">
    <property type="entry name" value="MYB transcription factor"/>
    <property type="match status" value="1"/>
</dbReference>
<organism evidence="10">
    <name type="scientific">Picea glauca</name>
    <name type="common">White spruce</name>
    <name type="synonym">Pinus glauca</name>
    <dbReference type="NCBI Taxonomy" id="3330"/>
    <lineage>
        <taxon>Eukaryota</taxon>
        <taxon>Viridiplantae</taxon>
        <taxon>Streptophyta</taxon>
        <taxon>Embryophyta</taxon>
        <taxon>Tracheophyta</taxon>
        <taxon>Spermatophyta</taxon>
        <taxon>Pinopsida</taxon>
        <taxon>Pinidae</taxon>
        <taxon>Conifers I</taxon>
        <taxon>Pinales</taxon>
        <taxon>Pinaceae</taxon>
        <taxon>Picea</taxon>
    </lineage>
</organism>
<dbReference type="Gene3D" id="1.10.10.60">
    <property type="entry name" value="Homeodomain-like"/>
    <property type="match status" value="2"/>
</dbReference>
<name>A5JYF0_PICGL</name>
<dbReference type="Pfam" id="PF00249">
    <property type="entry name" value="Myb_DNA-binding"/>
    <property type="match status" value="2"/>
</dbReference>
<keyword evidence="4" id="KW-0238">DNA-binding</keyword>